<dbReference type="PANTHER" id="PTHR44688">
    <property type="entry name" value="DNA-BINDING TRANSCRIPTIONAL ACTIVATOR DEVR_DOSR"/>
    <property type="match status" value="1"/>
</dbReference>
<dbReference type="SMART" id="SM00421">
    <property type="entry name" value="HTH_LUXR"/>
    <property type="match status" value="1"/>
</dbReference>
<comment type="caution">
    <text evidence="5">The sequence shown here is derived from an EMBL/GenBank/DDBJ whole genome shotgun (WGS) entry which is preliminary data.</text>
</comment>
<gene>
    <name evidence="5" type="ORF">HF519_07420</name>
</gene>
<dbReference type="PROSITE" id="PS50043">
    <property type="entry name" value="HTH_LUXR_2"/>
    <property type="match status" value="1"/>
</dbReference>
<dbReference type="SMART" id="SM00065">
    <property type="entry name" value="GAF"/>
    <property type="match status" value="1"/>
</dbReference>
<sequence>MQSAVHRVDLMKAQDPGDLWDTSGVVLPSANLSELHEVITTAQALVAREELPPFEEVGDFKSAGDMLSTITALTNEALRGDSRATENLATSNGLTELLVKVKTVGDRLHEAELARRTRAFKMVREALAHLHGAGSVEQLIEQAPTAICRLGFDRAILSRIDDSFWITENLYFEGDQQWATEVCDIGRENPQRLNPGLVESEVVRRKVPLVVLDVLRSPHVHRQIADATLSRSYAVSPIMPEGRVIGFLHADCYYQRRNMDEFDLEMLSMFAEGFGYALQRASLLDRLSSLKAAVNSLANGVSSLVDDFSSCGIKDSSARPGWPEITSGGAADHSDESAELPLTRRERDVLRLMAAGETNAGIASRLFISEGTVKSHVKHILRKLGAANRAEAVSRWFTLEQRGRAQSRY</sequence>
<evidence type="ECO:0000313" key="6">
    <source>
        <dbReference type="Proteomes" id="UP000586918"/>
    </source>
</evidence>
<feature type="domain" description="HTH luxR-type" evidence="4">
    <location>
        <begin position="335"/>
        <end position="400"/>
    </location>
</feature>
<reference evidence="5 6" key="1">
    <citation type="submission" date="2020-04" db="EMBL/GenBank/DDBJ databases">
        <authorList>
            <person name="Klaysubun C."/>
            <person name="Duangmal K."/>
            <person name="Lipun K."/>
        </authorList>
    </citation>
    <scope>NUCLEOTIDE SEQUENCE [LARGE SCALE GENOMIC DNA]</scope>
    <source>
        <strain evidence="5 6">DSM 45300</strain>
    </source>
</reference>
<dbReference type="GO" id="GO:0003677">
    <property type="term" value="F:DNA binding"/>
    <property type="evidence" value="ECO:0007669"/>
    <property type="project" value="UniProtKB-KW"/>
</dbReference>
<keyword evidence="1" id="KW-0805">Transcription regulation</keyword>
<dbReference type="Gene3D" id="3.30.450.40">
    <property type="match status" value="1"/>
</dbReference>
<dbReference type="PRINTS" id="PR00038">
    <property type="entry name" value="HTHLUXR"/>
</dbReference>
<dbReference type="InterPro" id="IPR016032">
    <property type="entry name" value="Sig_transdc_resp-reg_C-effctor"/>
</dbReference>
<dbReference type="EMBL" id="JAAXKZ010000017">
    <property type="protein sequence ID" value="NMH91421.1"/>
    <property type="molecule type" value="Genomic_DNA"/>
</dbReference>
<dbReference type="AlphaFoldDB" id="A0A848DFW0"/>
<dbReference type="RefSeq" id="WP_169411452.1">
    <property type="nucleotide sequence ID" value="NZ_JAAXKZ010000017.1"/>
</dbReference>
<proteinExistence type="predicted"/>
<evidence type="ECO:0000313" key="5">
    <source>
        <dbReference type="EMBL" id="NMH91421.1"/>
    </source>
</evidence>
<dbReference type="InterPro" id="IPR036388">
    <property type="entry name" value="WH-like_DNA-bd_sf"/>
</dbReference>
<organism evidence="5 6">
    <name type="scientific">Pseudonocardia bannensis</name>
    <dbReference type="NCBI Taxonomy" id="630973"/>
    <lineage>
        <taxon>Bacteria</taxon>
        <taxon>Bacillati</taxon>
        <taxon>Actinomycetota</taxon>
        <taxon>Actinomycetes</taxon>
        <taxon>Pseudonocardiales</taxon>
        <taxon>Pseudonocardiaceae</taxon>
        <taxon>Pseudonocardia</taxon>
    </lineage>
</organism>
<dbReference type="GO" id="GO:0006355">
    <property type="term" value="P:regulation of DNA-templated transcription"/>
    <property type="evidence" value="ECO:0007669"/>
    <property type="project" value="InterPro"/>
</dbReference>
<dbReference type="InterPro" id="IPR029016">
    <property type="entry name" value="GAF-like_dom_sf"/>
</dbReference>
<name>A0A848DFW0_9PSEU</name>
<dbReference type="Gene3D" id="1.10.10.10">
    <property type="entry name" value="Winged helix-like DNA-binding domain superfamily/Winged helix DNA-binding domain"/>
    <property type="match status" value="1"/>
</dbReference>
<keyword evidence="6" id="KW-1185">Reference proteome</keyword>
<dbReference type="InterPro" id="IPR003018">
    <property type="entry name" value="GAF"/>
</dbReference>
<dbReference type="Proteomes" id="UP000586918">
    <property type="component" value="Unassembled WGS sequence"/>
</dbReference>
<evidence type="ECO:0000256" key="3">
    <source>
        <dbReference type="ARBA" id="ARBA00023163"/>
    </source>
</evidence>
<evidence type="ECO:0000256" key="2">
    <source>
        <dbReference type="ARBA" id="ARBA00023125"/>
    </source>
</evidence>
<dbReference type="InterPro" id="IPR000792">
    <property type="entry name" value="Tscrpt_reg_LuxR_C"/>
</dbReference>
<keyword evidence="2" id="KW-0238">DNA-binding</keyword>
<dbReference type="SUPFAM" id="SSF46894">
    <property type="entry name" value="C-terminal effector domain of the bipartite response regulators"/>
    <property type="match status" value="1"/>
</dbReference>
<dbReference type="PROSITE" id="PS00622">
    <property type="entry name" value="HTH_LUXR_1"/>
    <property type="match status" value="1"/>
</dbReference>
<dbReference type="CDD" id="cd06170">
    <property type="entry name" value="LuxR_C_like"/>
    <property type="match status" value="1"/>
</dbReference>
<evidence type="ECO:0000259" key="4">
    <source>
        <dbReference type="PROSITE" id="PS50043"/>
    </source>
</evidence>
<protein>
    <submittedName>
        <fullName evidence="5">GAF domain-containing protein</fullName>
    </submittedName>
</protein>
<dbReference type="Pfam" id="PF00196">
    <property type="entry name" value="GerE"/>
    <property type="match status" value="1"/>
</dbReference>
<dbReference type="PANTHER" id="PTHR44688:SF16">
    <property type="entry name" value="DNA-BINDING TRANSCRIPTIONAL ACTIVATOR DEVR_DOSR"/>
    <property type="match status" value="1"/>
</dbReference>
<dbReference type="SUPFAM" id="SSF55781">
    <property type="entry name" value="GAF domain-like"/>
    <property type="match status" value="1"/>
</dbReference>
<dbReference type="Pfam" id="PF13185">
    <property type="entry name" value="GAF_2"/>
    <property type="match status" value="1"/>
</dbReference>
<keyword evidence="3" id="KW-0804">Transcription</keyword>
<accession>A0A848DFW0</accession>
<evidence type="ECO:0000256" key="1">
    <source>
        <dbReference type="ARBA" id="ARBA00023015"/>
    </source>
</evidence>